<organism evidence="8 9">
    <name type="scientific">Porites lobata</name>
    <dbReference type="NCBI Taxonomy" id="104759"/>
    <lineage>
        <taxon>Eukaryota</taxon>
        <taxon>Metazoa</taxon>
        <taxon>Cnidaria</taxon>
        <taxon>Anthozoa</taxon>
        <taxon>Hexacorallia</taxon>
        <taxon>Scleractinia</taxon>
        <taxon>Fungiina</taxon>
        <taxon>Poritidae</taxon>
        <taxon>Porites</taxon>
    </lineage>
</organism>
<comment type="caution">
    <text evidence="8">The sequence shown here is derived from an EMBL/GenBank/DDBJ whole genome shotgun (WGS) entry which is preliminary data.</text>
</comment>
<proteinExistence type="inferred from homology"/>
<dbReference type="InterPro" id="IPR017441">
    <property type="entry name" value="Protein_kinase_ATP_BS"/>
</dbReference>
<dbReference type="InterPro" id="IPR011009">
    <property type="entry name" value="Kinase-like_dom_sf"/>
</dbReference>
<dbReference type="Pfam" id="PF00350">
    <property type="entry name" value="Dynamin_N"/>
    <property type="match status" value="1"/>
</dbReference>
<feature type="domain" description="Protein kinase" evidence="7">
    <location>
        <begin position="615"/>
        <end position="881"/>
    </location>
</feature>
<dbReference type="InterPro" id="IPR008271">
    <property type="entry name" value="Ser/Thr_kinase_AS"/>
</dbReference>
<dbReference type="EMBL" id="CALNXK010000048">
    <property type="protein sequence ID" value="CAH3130403.1"/>
    <property type="molecule type" value="Genomic_DNA"/>
</dbReference>
<dbReference type="SUPFAM" id="SSF56112">
    <property type="entry name" value="Protein kinase-like (PK-like)"/>
    <property type="match status" value="1"/>
</dbReference>
<evidence type="ECO:0000313" key="9">
    <source>
        <dbReference type="Proteomes" id="UP001159405"/>
    </source>
</evidence>
<dbReference type="InterPro" id="IPR045063">
    <property type="entry name" value="Dynamin_N"/>
</dbReference>
<keyword evidence="6" id="KW-0175">Coiled coil</keyword>
<keyword evidence="4 5" id="KW-0067">ATP-binding</keyword>
<dbReference type="Gene3D" id="1.10.510.10">
    <property type="entry name" value="Transferase(Phosphotransferase) domain 1"/>
    <property type="match status" value="1"/>
</dbReference>
<keyword evidence="2" id="KW-0723">Serine/threonine-protein kinase</keyword>
<comment type="similarity">
    <text evidence="1">Belongs to the protein kinase superfamily. TKL Ser/Thr protein kinase family. ROCO subfamily.</text>
</comment>
<keyword evidence="2" id="KW-0808">Transferase</keyword>
<dbReference type="SUPFAM" id="SSF52540">
    <property type="entry name" value="P-loop containing nucleoside triphosphate hydrolases"/>
    <property type="match status" value="1"/>
</dbReference>
<dbReference type="PROSITE" id="PS00108">
    <property type="entry name" value="PROTEIN_KINASE_ST"/>
    <property type="match status" value="1"/>
</dbReference>
<dbReference type="PROSITE" id="PS00107">
    <property type="entry name" value="PROTEIN_KINASE_ATP"/>
    <property type="match status" value="1"/>
</dbReference>
<dbReference type="PROSITE" id="PS50011">
    <property type="entry name" value="PROTEIN_KINASE_DOM"/>
    <property type="match status" value="1"/>
</dbReference>
<dbReference type="InterPro" id="IPR001245">
    <property type="entry name" value="Ser-Thr/Tyr_kinase_cat_dom"/>
</dbReference>
<evidence type="ECO:0000256" key="3">
    <source>
        <dbReference type="ARBA" id="ARBA00022741"/>
    </source>
</evidence>
<feature type="coiled-coil region" evidence="6">
    <location>
        <begin position="544"/>
        <end position="571"/>
    </location>
</feature>
<keyword evidence="9" id="KW-1185">Reference proteome</keyword>
<dbReference type="Pfam" id="PF07714">
    <property type="entry name" value="PK_Tyr_Ser-Thr"/>
    <property type="match status" value="1"/>
</dbReference>
<dbReference type="PANTHER" id="PTHR26392:SF92">
    <property type="entry name" value="PROTEIN KINASE DOMAIN-CONTAINING PROTEIN"/>
    <property type="match status" value="1"/>
</dbReference>
<reference evidence="8 9" key="1">
    <citation type="submission" date="2022-05" db="EMBL/GenBank/DDBJ databases">
        <authorList>
            <consortium name="Genoscope - CEA"/>
            <person name="William W."/>
        </authorList>
    </citation>
    <scope>NUCLEOTIDE SEQUENCE [LARGE SCALE GENOMIC DNA]</scope>
</reference>
<evidence type="ECO:0000259" key="7">
    <source>
        <dbReference type="PROSITE" id="PS50011"/>
    </source>
</evidence>
<dbReference type="Proteomes" id="UP001159405">
    <property type="component" value="Unassembled WGS sequence"/>
</dbReference>
<evidence type="ECO:0000313" key="8">
    <source>
        <dbReference type="EMBL" id="CAH3130403.1"/>
    </source>
</evidence>
<keyword evidence="2" id="KW-0418">Kinase</keyword>
<dbReference type="InterPro" id="IPR027417">
    <property type="entry name" value="P-loop_NTPase"/>
</dbReference>
<feature type="binding site" evidence="5">
    <location>
        <position position="646"/>
    </location>
    <ligand>
        <name>ATP</name>
        <dbReference type="ChEBI" id="CHEBI:30616"/>
    </ligand>
</feature>
<accession>A0ABN8P1K5</accession>
<dbReference type="PANTHER" id="PTHR26392">
    <property type="entry name" value="MITOGEN-ACTIVATED PROTEIN KINASE KINASE KINASE 7-RELATED"/>
    <property type="match status" value="1"/>
</dbReference>
<sequence>MDEPMLTLLQRHTKNVKEILEWHEKQLKQTQYFLLVSGETSSGKSSLINLILGEEILPCCTTVTTSTICELKYGKQREIVVHYKDKDPETGEPTKNIPLYESYEQSSYLEQISTYVHKKGSSFKKVELFWPHDLLQKGIVIVDSPGVGDEMDEMVIQYLPEAFAFIYVANSSNAGGVQKDRLVKLLQSARDFLIDVSEDCGLSLAIRKHLLSKCALFVCNKWDTVPPKDVPIVKKEVIEKLQRDWPGVDPDSQIIYMSTTRASYAQSLGVISEDFSSLMEGLRSLVLQSIEAKLELHWEWLYKLLSRIFIQAKVFVKNAFKSPKKIEERLAKTLNGLVAIEKDQCKVMKDLHKLFEEQVDIVVHQLSHHLLSDDIKKCFTEWFNEHAPDKDAPWKEVEEHVNAAFSRRFLVIVDQWEEENKVFSNTSIFLMEQFQNHVNNVAFKLQNVQREAADDHSSNPNKVPFRIKVSFWQKAIWNIKNLTLGVVRRIIRLWMEAPIDESMKSDIQASDVKLLYTDLLEEVSKGIFTERIKKKLKPFVEGKLKDAKLYLDRIEARLQELIEADRRLYKQLSKRPACYKPVFDEVTQHRDQLAKFGLSEVCAVKIDREELEWKEEGSSCLGRGASSAVYQGTMKRDGEVKNVALKVWNEARDAANAKDIMEEITNLRVLNHPHIVKFYGILLDEETSQTALVMEKCKGNLKSHIFRGPESVPGKSENPTAFRDVCRCAKEITDGLAFMHEMGVVHRDLKLENILLTDENTVKIADVGLAKAEIDITGTYTGTPVYMAPEVFHSQVYDSKADIYSLGLIMWEMWYGQRAFADAPGTTLQALFDWIDRGSRPVDRQGCKEPPSFWCELMTECWDSTPEKRPTARECNQRIVVIN</sequence>
<dbReference type="Gene3D" id="3.40.50.300">
    <property type="entry name" value="P-loop containing nucleotide triphosphate hydrolases"/>
    <property type="match status" value="1"/>
</dbReference>
<evidence type="ECO:0000256" key="5">
    <source>
        <dbReference type="PROSITE-ProRule" id="PRU10141"/>
    </source>
</evidence>
<dbReference type="InterPro" id="IPR000719">
    <property type="entry name" value="Prot_kinase_dom"/>
</dbReference>
<evidence type="ECO:0000256" key="1">
    <source>
        <dbReference type="ARBA" id="ARBA00008171"/>
    </source>
</evidence>
<evidence type="ECO:0000256" key="4">
    <source>
        <dbReference type="ARBA" id="ARBA00022840"/>
    </source>
</evidence>
<keyword evidence="3 5" id="KW-0547">Nucleotide-binding</keyword>
<evidence type="ECO:0000256" key="2">
    <source>
        <dbReference type="ARBA" id="ARBA00022527"/>
    </source>
</evidence>
<name>A0ABN8P1K5_9CNID</name>
<protein>
    <recommendedName>
        <fullName evidence="7">Protein kinase domain-containing protein</fullName>
    </recommendedName>
</protein>
<gene>
    <name evidence="8" type="ORF">PLOB_00034653</name>
</gene>
<evidence type="ECO:0000256" key="6">
    <source>
        <dbReference type="SAM" id="Coils"/>
    </source>
</evidence>
<dbReference type="SMART" id="SM00220">
    <property type="entry name" value="S_TKc"/>
    <property type="match status" value="1"/>
</dbReference>